<reference evidence="1 2" key="1">
    <citation type="journal article" date="2022" name="Environ. Microbiol. Rep.">
        <title>Eco-phylogenetic analyses reveal divergent evolution of vitamin B12 metabolism in the marine bacterial family 'Psychromonadaceae'.</title>
        <authorList>
            <person name="Jin X."/>
            <person name="Yang Y."/>
            <person name="Cao H."/>
            <person name="Gao B."/>
            <person name="Zhao Z."/>
        </authorList>
    </citation>
    <scope>NUCLEOTIDE SEQUENCE [LARGE SCALE GENOMIC DNA]</scope>
    <source>
        <strain evidence="1 2">MKS20</strain>
    </source>
</reference>
<dbReference type="EMBL" id="JAIMJA010000010">
    <property type="protein sequence ID" value="MCE2595372.1"/>
    <property type="molecule type" value="Genomic_DNA"/>
</dbReference>
<evidence type="ECO:0000313" key="2">
    <source>
        <dbReference type="Proteomes" id="UP001201273"/>
    </source>
</evidence>
<dbReference type="Pfam" id="PF04317">
    <property type="entry name" value="DUF463"/>
    <property type="match status" value="1"/>
</dbReference>
<accession>A0ABS8W8N8</accession>
<dbReference type="PANTHER" id="PTHR38605:SF1">
    <property type="entry name" value="ATPASE"/>
    <property type="match status" value="1"/>
</dbReference>
<dbReference type="InterPro" id="IPR007413">
    <property type="entry name" value="YcjX-like"/>
</dbReference>
<name>A0ABS8W8N8_9GAMM</name>
<dbReference type="Proteomes" id="UP001201273">
    <property type="component" value="Unassembled WGS sequence"/>
</dbReference>
<keyword evidence="2" id="KW-1185">Reference proteome</keyword>
<organism evidence="1 2">
    <name type="scientific">Motilimonas cestriensis</name>
    <dbReference type="NCBI Taxonomy" id="2742685"/>
    <lineage>
        <taxon>Bacteria</taxon>
        <taxon>Pseudomonadati</taxon>
        <taxon>Pseudomonadota</taxon>
        <taxon>Gammaproteobacteria</taxon>
        <taxon>Alteromonadales</taxon>
        <taxon>Alteromonadales genera incertae sedis</taxon>
        <taxon>Motilimonas</taxon>
    </lineage>
</organism>
<comment type="caution">
    <text evidence="1">The sequence shown here is derived from an EMBL/GenBank/DDBJ whole genome shotgun (WGS) entry which is preliminary data.</text>
</comment>
<protein>
    <submittedName>
        <fullName evidence="1">YcjX family protein</fullName>
    </submittedName>
</protein>
<sequence length="472" mass="53447">MVSKASLMNLKRGAKDLVNRSLDRHVKLAVTGLSRAGKTAFITALVDHLLQGPVHHQLPLWQVAREGRFLGAQKVPQAHFHIPSFKYEQSIKALRGDAPHWPEPTEGVSEIRLKIKYRPDSLLWRNINQTAELTLDIVDYPGEWLLDLPLLQMTFEQWSEHMMQTLEEPARAELAKDWLNIGGQLDPLAEADEQQIARISQAYTDFLLRSKSELGLHHIQPGRFVLPGELQGAPLLSFFPFVWRQGLEVNPEQGPKNCAYKMLKSRYEHYQEHVVKQFYDQHFVHFDRQIVLLDCLTPLNVGRQSFQDMQIAIEQILQSFNYGQTGLLRRLFAPKIDKLVFAASKADHVTPDQHENLLSLLSQLVVNGQREVAFSGIESHSIAIASVKATQAGSVDYQGAPHPALTGNVLGQDELITLYPGEVPADLPQQSFWQGQGFDFVNFAPQKIEPNKPMPHIRMDLAIEHLLGDKFL</sequence>
<dbReference type="PANTHER" id="PTHR38605">
    <property type="entry name" value="ATPASE-RELATED"/>
    <property type="match status" value="1"/>
</dbReference>
<gene>
    <name evidence="1" type="ORF">K6Y31_11150</name>
</gene>
<evidence type="ECO:0000313" key="1">
    <source>
        <dbReference type="EMBL" id="MCE2595372.1"/>
    </source>
</evidence>
<dbReference type="PIRSF" id="PIRSF019381">
    <property type="entry name" value="YcjX"/>
    <property type="match status" value="1"/>
</dbReference>
<proteinExistence type="predicted"/>